<dbReference type="GO" id="GO:0005886">
    <property type="term" value="C:plasma membrane"/>
    <property type="evidence" value="ECO:0007669"/>
    <property type="project" value="UniProtKB-SubCell"/>
</dbReference>
<dbReference type="CDD" id="cd06261">
    <property type="entry name" value="TM_PBP2"/>
    <property type="match status" value="2"/>
</dbReference>
<feature type="transmembrane region" description="Helical" evidence="5">
    <location>
        <begin position="245"/>
        <end position="266"/>
    </location>
</feature>
<dbReference type="Pfam" id="PF00528">
    <property type="entry name" value="BPD_transp_1"/>
    <property type="match status" value="2"/>
</dbReference>
<feature type="transmembrane region" description="Helical" evidence="5">
    <location>
        <begin position="383"/>
        <end position="405"/>
    </location>
</feature>
<feature type="domain" description="ABC transmembrane type-1" evidence="6">
    <location>
        <begin position="346"/>
        <end position="541"/>
    </location>
</feature>
<evidence type="ECO:0000256" key="2">
    <source>
        <dbReference type="ARBA" id="ARBA00022692"/>
    </source>
</evidence>
<comment type="similarity">
    <text evidence="5">Belongs to the binding-protein-dependent transport system permease family.</text>
</comment>
<accession>A0A233RD97</accession>
<dbReference type="OrthoDB" id="7056428at2"/>
<feature type="transmembrane region" description="Helical" evidence="5">
    <location>
        <begin position="144"/>
        <end position="166"/>
    </location>
</feature>
<gene>
    <name evidence="7" type="ORF">B6S08_12880</name>
</gene>
<sequence length="558" mass="61028">MTTLSLPRTASRDDKLQRWLLTLACVLFLLALVLPLGQILHTALVDDQGRFVGLDNIRRYLATPALIHSLINTLTMGLLVTLLVTGLAFLYAYGLTRTRLPARTLFKVVAMVPILAPSLLPAISLIYLFGNQGGLRHWLGDESIYGPIGIVLGLSFWAFPHAVMLLSTAMGATDGRLFEACRVLRGGPVRAFFQVTLPGIKYALLSTLMVVFTMVITDFGVPKVIGGQYAMLATDIYKQVVGQQNFAMGALISTLLLLPALLAFAADSWLQRRNKQLIDSRSLPYQPAPNPWRDGFFLLFCSLMALALLAVIAMAGYASLVQFWPYNLSLSLNHYRFDLIDGWQAYGNSLRMAGLTALFGTLTIFLAAWLVEKGQGQNGLRKLLHGLAMVPLAVPGLVLGLAYIFFFNQPENPLRVLYGGMTLLVVSTIVHFYTVGHLTAVTALKQLPAEIEAVAASLRISRFKAMWRVSLPMCLPAVLDVAIYLFVNAMTTVSAVVFLYGPDTMLASVAVLNLDDSGNIAPAAAMAMLIFTTALLAKLLHLAASRVLLRLTQGWRQR</sequence>
<name>A0A233RD97_9GAMM</name>
<feature type="transmembrane region" description="Helical" evidence="5">
    <location>
        <begin position="520"/>
        <end position="540"/>
    </location>
</feature>
<organism evidence="7 8">
    <name type="scientific">Oceanimonas doudoroffii</name>
    <dbReference type="NCBI Taxonomy" id="84158"/>
    <lineage>
        <taxon>Bacteria</taxon>
        <taxon>Pseudomonadati</taxon>
        <taxon>Pseudomonadota</taxon>
        <taxon>Gammaproteobacteria</taxon>
        <taxon>Aeromonadales</taxon>
        <taxon>Aeromonadaceae</taxon>
        <taxon>Oceanimonas</taxon>
    </lineage>
</organism>
<dbReference type="RefSeq" id="WP_094201213.1">
    <property type="nucleotide sequence ID" value="NZ_NBIM01000004.1"/>
</dbReference>
<dbReference type="InterPro" id="IPR035906">
    <property type="entry name" value="MetI-like_sf"/>
</dbReference>
<dbReference type="Proteomes" id="UP000242757">
    <property type="component" value="Unassembled WGS sequence"/>
</dbReference>
<keyword evidence="5" id="KW-0813">Transport</keyword>
<evidence type="ECO:0000313" key="7">
    <source>
        <dbReference type="EMBL" id="OXY81377.1"/>
    </source>
</evidence>
<dbReference type="InterPro" id="IPR000515">
    <property type="entry name" value="MetI-like"/>
</dbReference>
<feature type="transmembrane region" description="Helical" evidence="5">
    <location>
        <begin position="65"/>
        <end position="93"/>
    </location>
</feature>
<feature type="domain" description="ABC transmembrane type-1" evidence="6">
    <location>
        <begin position="70"/>
        <end position="267"/>
    </location>
</feature>
<evidence type="ECO:0000256" key="1">
    <source>
        <dbReference type="ARBA" id="ARBA00004651"/>
    </source>
</evidence>
<comment type="subcellular location">
    <subcellularLocation>
        <location evidence="1 5">Cell membrane</location>
        <topology evidence="1 5">Multi-pass membrane protein</topology>
    </subcellularLocation>
</comment>
<feature type="transmembrane region" description="Helical" evidence="5">
    <location>
        <begin position="202"/>
        <end position="225"/>
    </location>
</feature>
<comment type="caution">
    <text evidence="7">The sequence shown here is derived from an EMBL/GenBank/DDBJ whole genome shotgun (WGS) entry which is preliminary data.</text>
</comment>
<dbReference type="NCBIfam" id="TIGR03262">
    <property type="entry name" value="PhnU2"/>
    <property type="match status" value="1"/>
</dbReference>
<feature type="transmembrane region" description="Helical" evidence="5">
    <location>
        <begin position="105"/>
        <end position="129"/>
    </location>
</feature>
<feature type="transmembrane region" description="Helical" evidence="5">
    <location>
        <begin position="352"/>
        <end position="371"/>
    </location>
</feature>
<dbReference type="AlphaFoldDB" id="A0A233RD97"/>
<keyword evidence="4 5" id="KW-0472">Membrane</keyword>
<dbReference type="InterPro" id="IPR017664">
    <property type="entry name" value="AminoethylPonate_ABC_perm-1"/>
</dbReference>
<evidence type="ECO:0000256" key="5">
    <source>
        <dbReference type="RuleBase" id="RU363032"/>
    </source>
</evidence>
<dbReference type="PANTHER" id="PTHR43496">
    <property type="entry name" value="PROTEIN LPLB"/>
    <property type="match status" value="1"/>
</dbReference>
<keyword evidence="3 5" id="KW-1133">Transmembrane helix</keyword>
<evidence type="ECO:0000256" key="4">
    <source>
        <dbReference type="ARBA" id="ARBA00023136"/>
    </source>
</evidence>
<proteinExistence type="inferred from homology"/>
<evidence type="ECO:0000259" key="6">
    <source>
        <dbReference type="PROSITE" id="PS50928"/>
    </source>
</evidence>
<protein>
    <submittedName>
        <fullName evidence="7">Phosphonate ABC transporter permease</fullName>
    </submittedName>
</protein>
<feature type="transmembrane region" description="Helical" evidence="5">
    <location>
        <begin position="469"/>
        <end position="500"/>
    </location>
</feature>
<dbReference type="PROSITE" id="PS50928">
    <property type="entry name" value="ABC_TM1"/>
    <property type="match status" value="2"/>
</dbReference>
<evidence type="ECO:0000313" key="8">
    <source>
        <dbReference type="Proteomes" id="UP000242757"/>
    </source>
</evidence>
<keyword evidence="2 5" id="KW-0812">Transmembrane</keyword>
<dbReference type="GO" id="GO:0055085">
    <property type="term" value="P:transmembrane transport"/>
    <property type="evidence" value="ECO:0007669"/>
    <property type="project" value="InterPro"/>
</dbReference>
<keyword evidence="8" id="KW-1185">Reference proteome</keyword>
<dbReference type="Gene3D" id="1.10.3720.10">
    <property type="entry name" value="MetI-like"/>
    <property type="match status" value="2"/>
</dbReference>
<feature type="transmembrane region" description="Helical" evidence="5">
    <location>
        <begin position="20"/>
        <end position="45"/>
    </location>
</feature>
<dbReference type="PANTHER" id="PTHR43496:SF1">
    <property type="entry name" value="POLYGALACTURONAN_RHAMNOGALACTURONAN TRANSPORT SYSTEM PERMEASE PROTEIN YTEP"/>
    <property type="match status" value="1"/>
</dbReference>
<dbReference type="SUPFAM" id="SSF161098">
    <property type="entry name" value="MetI-like"/>
    <property type="match status" value="2"/>
</dbReference>
<feature type="transmembrane region" description="Helical" evidence="5">
    <location>
        <begin position="296"/>
        <end position="320"/>
    </location>
</feature>
<dbReference type="EMBL" id="NBIM01000004">
    <property type="protein sequence ID" value="OXY81377.1"/>
    <property type="molecule type" value="Genomic_DNA"/>
</dbReference>
<feature type="transmembrane region" description="Helical" evidence="5">
    <location>
        <begin position="417"/>
        <end position="436"/>
    </location>
</feature>
<reference evidence="7 8" key="1">
    <citation type="submission" date="2017-08" db="EMBL/GenBank/DDBJ databases">
        <title>A Genome Sequence of Oceanimonas doudoroffii ATCC 27123T.</title>
        <authorList>
            <person name="Brennan M.A."/>
            <person name="Maclea K.S."/>
            <person name="Mcclelland W.D."/>
            <person name="Trachtenberg A.M."/>
        </authorList>
    </citation>
    <scope>NUCLEOTIDE SEQUENCE [LARGE SCALE GENOMIC DNA]</scope>
    <source>
        <strain evidence="7 8">ATCC 27123</strain>
    </source>
</reference>
<evidence type="ECO:0000256" key="3">
    <source>
        <dbReference type="ARBA" id="ARBA00022989"/>
    </source>
</evidence>